<keyword evidence="6" id="KW-0732">Signal</keyword>
<dbReference type="InterPro" id="IPR055414">
    <property type="entry name" value="LRR_R13L4/SHOC2-like"/>
</dbReference>
<evidence type="ECO:0000256" key="4">
    <source>
        <dbReference type="ARBA" id="ARBA00022614"/>
    </source>
</evidence>
<dbReference type="Gene3D" id="3.80.10.10">
    <property type="entry name" value="Ribonuclease Inhibitor"/>
    <property type="match status" value="4"/>
</dbReference>
<dbReference type="Pfam" id="PF13855">
    <property type="entry name" value="LRR_8"/>
    <property type="match status" value="2"/>
</dbReference>
<evidence type="ECO:0000313" key="15">
    <source>
        <dbReference type="RefSeq" id="XP_048324686.2"/>
    </source>
</evidence>
<dbReference type="PANTHER" id="PTHR48061">
    <property type="entry name" value="LEUCINE-RICH REPEAT RECEPTOR PROTEIN KINASE EMS1-LIKE-RELATED"/>
    <property type="match status" value="1"/>
</dbReference>
<keyword evidence="4" id="KW-0433">Leucine-rich repeat</keyword>
<feature type="domain" description="Disease resistance R13L4/SHOC-2-like LRR" evidence="13">
    <location>
        <begin position="207"/>
        <end position="379"/>
    </location>
</feature>
<dbReference type="Proteomes" id="UP001652623">
    <property type="component" value="Chromosome 10"/>
</dbReference>
<keyword evidence="11" id="KW-0325">Glycoprotein</keyword>
<keyword evidence="5 12" id="KW-0812">Transmembrane</keyword>
<dbReference type="GeneID" id="125421023"/>
<proteinExistence type="inferred from homology"/>
<keyword evidence="9 12" id="KW-0472">Membrane</keyword>
<dbReference type="SMART" id="SM00369">
    <property type="entry name" value="LRR_TYP"/>
    <property type="match status" value="10"/>
</dbReference>
<dbReference type="InterPro" id="IPR003591">
    <property type="entry name" value="Leu-rich_rpt_typical-subtyp"/>
</dbReference>
<protein>
    <submittedName>
        <fullName evidence="15">Receptor-like protein 6</fullName>
    </submittedName>
</protein>
<evidence type="ECO:0000256" key="3">
    <source>
        <dbReference type="ARBA" id="ARBA00022475"/>
    </source>
</evidence>
<comment type="subcellular location">
    <subcellularLocation>
        <location evidence="1">Cell membrane</location>
        <topology evidence="1">Single-pass type I membrane protein</topology>
    </subcellularLocation>
</comment>
<feature type="transmembrane region" description="Helical" evidence="12">
    <location>
        <begin position="920"/>
        <end position="944"/>
    </location>
</feature>
<dbReference type="SUPFAM" id="SSF52058">
    <property type="entry name" value="L domain-like"/>
    <property type="match status" value="4"/>
</dbReference>
<sequence>MRTWKAGTDCCSWNGVRCNKKTGDVVSLDLSMSWLQGPLLPNSSLFRLNQLQKVNLAYNNFSFCSIPSEFGQLSRLTYLNLSFSEFSGIIPSKISWLTKLISLDLSSYSYFFYEMDFLFLRKVDQTRFIKNLTNLRELHLSGVNLSSSSPLLESLVNLSSLTSISLYGCGLVGEFPKSIFLLHNLQSIDASNNLLLTGFLPEFNSSSNLKSIHISMTNFSGTLPDSIGNLKSLKVLDLSNSYFSGTVPSSIGNLSQLTSLGLSSNNFYGRLPDSISNLKSLNTMGLDSCNFSGTFPSSLENLSQITFIDLSRNEFHGQLPSLRKLVKLTVLSLSSNKFSGEIISSLLNVTQLGYFDVSTNNFDGGVPSFLFNMSSMGVLSLSGNRFTGPLIIQNISSTHLEILSLSGNKLNGRIPSSISKLAKLVILELNSNSFSGTVDLGIFSKMKNIKNLDLSDNSLSISNVRMISTLPMFWILTLSSCNISEFPGFLKDQNHLTVLDLSNNKIGGLIPKWFLSIGIETLYFLDLSSNFISGWEEAPLKLPWKILNMLDFHSNQLRGSPVVPPPPSILFFLISENNLTGRIHPLFCELSNLKILDMSNNQLDGTIPQCLGNFSNSLEILDLKGNNFHGNIPHMSTNASNLKTLDLSYNHLQGKVPKSLLNCKDLEVLNLGHNKINDKFPFWLQNLSELQVLVLRSNNFYGPIWDPHKFFGFMKLRIIDLSFNNFSGSIPSEYFSNWSSMIKPPDGNESQLHYMGHESGYYVDSVIVMNKGMEILLVKIITIFTSFDLSNNRFNGKIPSTIGDLQSLIVLNLSSNSFTGLMPSSLENLTKLESLDLSKNKLNGRIPQELTSLTFLAYLNLSENNFTGPIPQGRQFNTFLNSSFEGNPGLCGTPLSNKCEYNNGTPSSEPDNESESVVGFSWKIVLMGYACGVVIGVVIGHVTISRRLNWFLIRTFCGNIRI</sequence>
<comment type="similarity">
    <text evidence="2">Belongs to the RLP family.</text>
</comment>
<evidence type="ECO:0000256" key="11">
    <source>
        <dbReference type="ARBA" id="ARBA00023180"/>
    </source>
</evidence>
<dbReference type="Pfam" id="PF23598">
    <property type="entry name" value="LRR_14"/>
    <property type="match status" value="1"/>
</dbReference>
<accession>A0ABM3IAY3</accession>
<organism evidence="14 15">
    <name type="scientific">Ziziphus jujuba</name>
    <name type="common">Chinese jujube</name>
    <name type="synonym">Ziziphus sativa</name>
    <dbReference type="NCBI Taxonomy" id="326968"/>
    <lineage>
        <taxon>Eukaryota</taxon>
        <taxon>Viridiplantae</taxon>
        <taxon>Streptophyta</taxon>
        <taxon>Embryophyta</taxon>
        <taxon>Tracheophyta</taxon>
        <taxon>Spermatophyta</taxon>
        <taxon>Magnoliopsida</taxon>
        <taxon>eudicotyledons</taxon>
        <taxon>Gunneridae</taxon>
        <taxon>Pentapetalae</taxon>
        <taxon>rosids</taxon>
        <taxon>fabids</taxon>
        <taxon>Rosales</taxon>
        <taxon>Rhamnaceae</taxon>
        <taxon>Paliureae</taxon>
        <taxon>Ziziphus</taxon>
    </lineage>
</organism>
<dbReference type="Pfam" id="PF00560">
    <property type="entry name" value="LRR_1"/>
    <property type="match status" value="4"/>
</dbReference>
<keyword evidence="7" id="KW-0677">Repeat</keyword>
<evidence type="ECO:0000256" key="2">
    <source>
        <dbReference type="ARBA" id="ARBA00009592"/>
    </source>
</evidence>
<evidence type="ECO:0000256" key="5">
    <source>
        <dbReference type="ARBA" id="ARBA00022692"/>
    </source>
</evidence>
<evidence type="ECO:0000256" key="10">
    <source>
        <dbReference type="ARBA" id="ARBA00023170"/>
    </source>
</evidence>
<evidence type="ECO:0000256" key="9">
    <source>
        <dbReference type="ARBA" id="ARBA00023136"/>
    </source>
</evidence>
<keyword evidence="8 12" id="KW-1133">Transmembrane helix</keyword>
<keyword evidence="10" id="KW-0675">Receptor</keyword>
<gene>
    <name evidence="15" type="primary">LOC125421023</name>
</gene>
<evidence type="ECO:0000256" key="7">
    <source>
        <dbReference type="ARBA" id="ARBA00022737"/>
    </source>
</evidence>
<evidence type="ECO:0000256" key="12">
    <source>
        <dbReference type="SAM" id="Phobius"/>
    </source>
</evidence>
<dbReference type="RefSeq" id="XP_048324686.2">
    <property type="nucleotide sequence ID" value="XM_048468729.2"/>
</dbReference>
<dbReference type="PRINTS" id="PR00019">
    <property type="entry name" value="LEURICHRPT"/>
</dbReference>
<evidence type="ECO:0000259" key="13">
    <source>
        <dbReference type="Pfam" id="PF23598"/>
    </source>
</evidence>
<dbReference type="PROSITE" id="PS51450">
    <property type="entry name" value="LRR"/>
    <property type="match status" value="1"/>
</dbReference>
<dbReference type="InterPro" id="IPR032675">
    <property type="entry name" value="LRR_dom_sf"/>
</dbReference>
<dbReference type="InterPro" id="IPR001611">
    <property type="entry name" value="Leu-rich_rpt"/>
</dbReference>
<evidence type="ECO:0000313" key="14">
    <source>
        <dbReference type="Proteomes" id="UP001652623"/>
    </source>
</evidence>
<dbReference type="InterPro" id="IPR046956">
    <property type="entry name" value="RLP23-like"/>
</dbReference>
<dbReference type="PANTHER" id="PTHR48061:SF12">
    <property type="entry name" value="DISEASE RESISTANCE LIKE PROTEIN"/>
    <property type="match status" value="1"/>
</dbReference>
<keyword evidence="3" id="KW-1003">Cell membrane</keyword>
<evidence type="ECO:0000256" key="6">
    <source>
        <dbReference type="ARBA" id="ARBA00022729"/>
    </source>
</evidence>
<dbReference type="SMART" id="SM00365">
    <property type="entry name" value="LRR_SD22"/>
    <property type="match status" value="7"/>
</dbReference>
<reference evidence="15" key="1">
    <citation type="submission" date="2025-08" db="UniProtKB">
        <authorList>
            <consortium name="RefSeq"/>
        </authorList>
    </citation>
    <scope>IDENTIFICATION</scope>
    <source>
        <tissue evidence="15">Seedling</tissue>
    </source>
</reference>
<name>A0ABM3IAY3_ZIZJJ</name>
<evidence type="ECO:0000256" key="8">
    <source>
        <dbReference type="ARBA" id="ARBA00022989"/>
    </source>
</evidence>
<evidence type="ECO:0000256" key="1">
    <source>
        <dbReference type="ARBA" id="ARBA00004251"/>
    </source>
</evidence>
<keyword evidence="14" id="KW-1185">Reference proteome</keyword>